<dbReference type="AlphaFoldDB" id="A0A7V5LKC4"/>
<organism evidence="1">
    <name type="scientific">Caldithrix abyssi</name>
    <dbReference type="NCBI Taxonomy" id="187145"/>
    <lineage>
        <taxon>Bacteria</taxon>
        <taxon>Pseudomonadati</taxon>
        <taxon>Calditrichota</taxon>
        <taxon>Calditrichia</taxon>
        <taxon>Calditrichales</taxon>
        <taxon>Calditrichaceae</taxon>
        <taxon>Caldithrix</taxon>
    </lineage>
</organism>
<dbReference type="Pfam" id="PF00657">
    <property type="entry name" value="Lipase_GDSL"/>
    <property type="match status" value="1"/>
</dbReference>
<dbReference type="Gene3D" id="1.25.40.10">
    <property type="entry name" value="Tetratricopeptide repeat domain"/>
    <property type="match status" value="1"/>
</dbReference>
<dbReference type="Proteomes" id="UP000886111">
    <property type="component" value="Unassembled WGS sequence"/>
</dbReference>
<dbReference type="Gene3D" id="3.40.50.1110">
    <property type="entry name" value="SGNH hydrolase"/>
    <property type="match status" value="1"/>
</dbReference>
<name>A0A7V5LKC4_CALAY</name>
<dbReference type="InterPro" id="IPR036514">
    <property type="entry name" value="SGNH_hydro_sf"/>
</dbReference>
<evidence type="ECO:0008006" key="2">
    <source>
        <dbReference type="Google" id="ProtNLM"/>
    </source>
</evidence>
<dbReference type="SUPFAM" id="SSF52266">
    <property type="entry name" value="SGNH hydrolase"/>
    <property type="match status" value="1"/>
</dbReference>
<reference evidence="1" key="1">
    <citation type="journal article" date="2020" name="mSystems">
        <title>Genome- and Community-Level Interaction Insights into Carbon Utilization and Element Cycling Functions of Hydrothermarchaeota in Hydrothermal Sediment.</title>
        <authorList>
            <person name="Zhou Z."/>
            <person name="Liu Y."/>
            <person name="Xu W."/>
            <person name="Pan J."/>
            <person name="Luo Z.H."/>
            <person name="Li M."/>
        </authorList>
    </citation>
    <scope>NUCLEOTIDE SEQUENCE [LARGE SCALE GENOMIC DNA]</scope>
    <source>
        <strain evidence="1">HyVt-76</strain>
    </source>
</reference>
<dbReference type="InterPro" id="IPR001087">
    <property type="entry name" value="GDSL"/>
</dbReference>
<comment type="caution">
    <text evidence="1">The sequence shown here is derived from an EMBL/GenBank/DDBJ whole genome shotgun (WGS) entry which is preliminary data.</text>
</comment>
<proteinExistence type="predicted"/>
<protein>
    <recommendedName>
        <fullName evidence="2">Tetratricopeptide repeat protein</fullName>
    </recommendedName>
</protein>
<gene>
    <name evidence="1" type="ORF">ENL21_08515</name>
</gene>
<sequence length="312" mass="36118">SLQAHGWYIKARDYDAIPFRAPSQINEIIEQKAHKFKVNLVDMKTAFATKSRFGIPGQNLFSDHLHPNPVGYRLMANAFFTALTKGGLPAKLANPLKLNSRPLFVTDLDWEIGAVRIFKLKHSWPFSTRAVDYSKYTPMFDRFTADLAMNFLFKNTPWGRVHSQMAEHYEKQGNLPKACAEYQAIIAMYPQKVTYHEKLIRCAKKLKDWSLVKWACQKALPYTQAKGMFYYHLAMAEWMTGQRKEALKHIDLASRAPELTREQLTNIFFTYARLLIQVKQVKTAREVLQALVQEVPEFTPAQKLLQKLNRSF</sequence>
<dbReference type="SUPFAM" id="SSF48452">
    <property type="entry name" value="TPR-like"/>
    <property type="match status" value="1"/>
</dbReference>
<evidence type="ECO:0000313" key="1">
    <source>
        <dbReference type="EMBL" id="HHE55810.1"/>
    </source>
</evidence>
<accession>A0A7V5LKC4</accession>
<dbReference type="GO" id="GO:0016788">
    <property type="term" value="F:hydrolase activity, acting on ester bonds"/>
    <property type="evidence" value="ECO:0007669"/>
    <property type="project" value="InterPro"/>
</dbReference>
<dbReference type="InterPro" id="IPR011990">
    <property type="entry name" value="TPR-like_helical_dom_sf"/>
</dbReference>
<feature type="non-terminal residue" evidence="1">
    <location>
        <position position="1"/>
    </location>
</feature>
<dbReference type="EMBL" id="DRTD01000628">
    <property type="protein sequence ID" value="HHE55810.1"/>
    <property type="molecule type" value="Genomic_DNA"/>
</dbReference>